<geneLocation type="plasmid" evidence="2 3">
    <name>unnamed</name>
</geneLocation>
<feature type="coiled-coil region" evidence="1">
    <location>
        <begin position="38"/>
        <end position="65"/>
    </location>
</feature>
<accession>A0A517D8H0</accession>
<evidence type="ECO:0000313" key="3">
    <source>
        <dbReference type="Proteomes" id="UP000316394"/>
    </source>
</evidence>
<sequence>MRKRSWLIFLWGLALLSVVIMLFSWPSHSAYRNARQSLLSVQTQVKNQKKRNAQLEAQRDRLNVVSAENKATKQLKEGLGIALGGIQSKSDLKKNQAKLNRDLTKSFAKTAIAFVQDPNTKDYLGKGNKAVNVAFGLNVDGDSQVPFTALANYTVQNPDSSTPEFDTYAYITGTYDLKKQKIVNASIQNAYKTSQTTMVGD</sequence>
<evidence type="ECO:0000256" key="1">
    <source>
        <dbReference type="SAM" id="Coils"/>
    </source>
</evidence>
<gene>
    <name evidence="2" type="ORF">FOD75_10790</name>
</gene>
<name>A0A517D8H0_LIMRT</name>
<keyword evidence="1" id="KW-0175">Coiled coil</keyword>
<keyword evidence="2" id="KW-0614">Plasmid</keyword>
<reference evidence="2 3" key="1">
    <citation type="submission" date="2019-07" db="EMBL/GenBank/DDBJ databases">
        <title>Gastrointestinal microbiota of Peromyscus leucopus, the white-footed mouse.</title>
        <authorList>
            <person name="Milovic A."/>
            <person name="Bassam K."/>
            <person name="Barbour A.G."/>
        </authorList>
    </citation>
    <scope>NUCLEOTIDE SEQUENCE [LARGE SCALE GENOMIC DNA]</scope>
    <source>
        <strain evidence="2 3">LL7</strain>
        <plasmid evidence="2 3">unnamed</plasmid>
    </source>
</reference>
<dbReference type="AlphaFoldDB" id="A0A517D8H0"/>
<dbReference type="RefSeq" id="WP_144227843.1">
    <property type="nucleotide sequence ID" value="NZ_CP041677.1"/>
</dbReference>
<dbReference type="EMBL" id="CP041677">
    <property type="protein sequence ID" value="QDR73577.1"/>
    <property type="molecule type" value="Genomic_DNA"/>
</dbReference>
<organism evidence="2 3">
    <name type="scientific">Limosilactobacillus reuteri</name>
    <name type="common">Lactobacillus reuteri</name>
    <dbReference type="NCBI Taxonomy" id="1598"/>
    <lineage>
        <taxon>Bacteria</taxon>
        <taxon>Bacillati</taxon>
        <taxon>Bacillota</taxon>
        <taxon>Bacilli</taxon>
        <taxon>Lactobacillales</taxon>
        <taxon>Lactobacillaceae</taxon>
        <taxon>Limosilactobacillus</taxon>
    </lineage>
</organism>
<evidence type="ECO:0000313" key="2">
    <source>
        <dbReference type="EMBL" id="QDR73577.1"/>
    </source>
</evidence>
<protein>
    <submittedName>
        <fullName evidence="2">Uncharacterized protein</fullName>
    </submittedName>
</protein>
<proteinExistence type="predicted"/>
<dbReference type="Proteomes" id="UP000316394">
    <property type="component" value="Plasmid unnamed"/>
</dbReference>